<dbReference type="PROSITE" id="PS51257">
    <property type="entry name" value="PROKAR_LIPOPROTEIN"/>
    <property type="match status" value="1"/>
</dbReference>
<dbReference type="EMBL" id="DMAI01000111">
    <property type="protein sequence ID" value="HAE47140.1"/>
    <property type="molecule type" value="Genomic_DNA"/>
</dbReference>
<evidence type="ECO:0000256" key="1">
    <source>
        <dbReference type="SAM" id="MobiDB-lite"/>
    </source>
</evidence>
<keyword evidence="2" id="KW-0732">Signal</keyword>
<feature type="compositionally biased region" description="Basic and acidic residues" evidence="1">
    <location>
        <begin position="166"/>
        <end position="181"/>
    </location>
</feature>
<comment type="caution">
    <text evidence="3">The sequence shown here is derived from an EMBL/GenBank/DDBJ whole genome shotgun (WGS) entry which is preliminary data.</text>
</comment>
<dbReference type="Proteomes" id="UP000257706">
    <property type="component" value="Unassembled WGS sequence"/>
</dbReference>
<protein>
    <recommendedName>
        <fullName evidence="5">Lipoprotein</fullName>
    </recommendedName>
</protein>
<evidence type="ECO:0000313" key="3">
    <source>
        <dbReference type="EMBL" id="HAE47140.1"/>
    </source>
</evidence>
<feature type="region of interest" description="Disordered" evidence="1">
    <location>
        <begin position="145"/>
        <end position="181"/>
    </location>
</feature>
<name>A0A3B9IHC1_9PROT</name>
<reference evidence="3 4" key="1">
    <citation type="journal article" date="2018" name="Nat. Biotechnol.">
        <title>A standardized bacterial taxonomy based on genome phylogeny substantially revises the tree of life.</title>
        <authorList>
            <person name="Parks D.H."/>
            <person name="Chuvochina M."/>
            <person name="Waite D.W."/>
            <person name="Rinke C."/>
            <person name="Skarshewski A."/>
            <person name="Chaumeil P.A."/>
            <person name="Hugenholtz P."/>
        </authorList>
    </citation>
    <scope>NUCLEOTIDE SEQUENCE [LARGE SCALE GENOMIC DNA]</scope>
    <source>
        <strain evidence="3">UBA8739</strain>
    </source>
</reference>
<accession>A0A3B9IHC1</accession>
<proteinExistence type="predicted"/>
<feature type="chain" id="PRO_5017711344" description="Lipoprotein" evidence="2">
    <location>
        <begin position="22"/>
        <end position="181"/>
    </location>
</feature>
<organism evidence="3 4">
    <name type="scientific">Tistrella mobilis</name>
    <dbReference type="NCBI Taxonomy" id="171437"/>
    <lineage>
        <taxon>Bacteria</taxon>
        <taxon>Pseudomonadati</taxon>
        <taxon>Pseudomonadota</taxon>
        <taxon>Alphaproteobacteria</taxon>
        <taxon>Geminicoccales</taxon>
        <taxon>Geminicoccaceae</taxon>
        <taxon>Tistrella</taxon>
    </lineage>
</organism>
<dbReference type="AlphaFoldDB" id="A0A3B9IHC1"/>
<evidence type="ECO:0008006" key="5">
    <source>
        <dbReference type="Google" id="ProtNLM"/>
    </source>
</evidence>
<evidence type="ECO:0000313" key="4">
    <source>
        <dbReference type="Proteomes" id="UP000257706"/>
    </source>
</evidence>
<evidence type="ECO:0000256" key="2">
    <source>
        <dbReference type="SAM" id="SignalP"/>
    </source>
</evidence>
<gene>
    <name evidence="3" type="ORF">DCK97_06940</name>
</gene>
<feature type="signal peptide" evidence="2">
    <location>
        <begin position="1"/>
        <end position="21"/>
    </location>
</feature>
<sequence length="181" mass="18124">MNRISRLAGVVAIASMSAACASITAGTTQSIAVQTAPEQGAQCELRNDKGTWSVPATPGSSTVTKSYGDLTIVCSTPTGWKGTTSLVSETAGAAFGNIIAGGIIGAAVDMSSGAAYKYPSSATVMLSTPAEIPATDAAPAAIDQAPADKAPATPAEIPVSLLPGEATRRAGSEGLRRMRRV</sequence>